<feature type="transmembrane region" description="Helical" evidence="13">
    <location>
        <begin position="131"/>
        <end position="154"/>
    </location>
</feature>
<dbReference type="UniPathway" id="UPA00094"/>
<keyword evidence="9" id="KW-0443">Lipid metabolism</keyword>
<evidence type="ECO:0000256" key="9">
    <source>
        <dbReference type="ARBA" id="ARBA00023098"/>
    </source>
</evidence>
<feature type="transmembrane region" description="Helical" evidence="13">
    <location>
        <begin position="103"/>
        <end position="125"/>
    </location>
</feature>
<evidence type="ECO:0000256" key="2">
    <source>
        <dbReference type="ARBA" id="ARBA00005194"/>
    </source>
</evidence>
<evidence type="ECO:0000313" key="14">
    <source>
        <dbReference type="EMBL" id="CAD9334477.1"/>
    </source>
</evidence>
<evidence type="ECO:0000256" key="11">
    <source>
        <dbReference type="ARBA" id="ARBA00023160"/>
    </source>
</evidence>
<evidence type="ECO:0000256" key="7">
    <source>
        <dbReference type="ARBA" id="ARBA00022832"/>
    </source>
</evidence>
<comment type="pathway">
    <text evidence="2">Lipid metabolism; fatty acid biosynthesis.</text>
</comment>
<dbReference type="GO" id="GO:0005789">
    <property type="term" value="C:endoplasmic reticulum membrane"/>
    <property type="evidence" value="ECO:0007669"/>
    <property type="project" value="TreeGrafter"/>
</dbReference>
<dbReference type="AlphaFoldDB" id="A0A6U3RMW3"/>
<dbReference type="EMBL" id="HBGN01020889">
    <property type="protein sequence ID" value="CAD9334477.1"/>
    <property type="molecule type" value="Transcribed_RNA"/>
</dbReference>
<feature type="transmembrane region" description="Helical" evidence="13">
    <location>
        <begin position="199"/>
        <end position="225"/>
    </location>
</feature>
<dbReference type="EC" id="4.2.1.134" evidence="4"/>
<dbReference type="PANTHER" id="PTHR11035:SF35">
    <property type="entry name" value="VERY-LONG-CHAIN (3R)-3-HYDROXYACYL-COA DEHYDRATASE"/>
    <property type="match status" value="1"/>
</dbReference>
<dbReference type="InterPro" id="IPR007482">
    <property type="entry name" value="Tyr_Pase-like_PTPLA"/>
</dbReference>
<feature type="transmembrane region" description="Helical" evidence="13">
    <location>
        <begin position="7"/>
        <end position="24"/>
    </location>
</feature>
<name>A0A6U3RMW3_9STRA</name>
<proteinExistence type="inferred from homology"/>
<evidence type="ECO:0000256" key="13">
    <source>
        <dbReference type="SAM" id="Phobius"/>
    </source>
</evidence>
<keyword evidence="10 13" id="KW-0472">Membrane</keyword>
<accession>A0A6U3RMW3</accession>
<keyword evidence="8 13" id="KW-1133">Transmembrane helix</keyword>
<dbReference type="GO" id="GO:0102158">
    <property type="term" value="F:very-long-chain (3R)-3-hydroxyacyl-CoA dehydratase activity"/>
    <property type="evidence" value="ECO:0007669"/>
    <property type="project" value="UniProtKB-EC"/>
</dbReference>
<evidence type="ECO:0000256" key="3">
    <source>
        <dbReference type="ARBA" id="ARBA00007811"/>
    </source>
</evidence>
<dbReference type="GO" id="GO:0030497">
    <property type="term" value="P:fatty acid elongation"/>
    <property type="evidence" value="ECO:0007669"/>
    <property type="project" value="TreeGrafter"/>
</dbReference>
<evidence type="ECO:0000256" key="10">
    <source>
        <dbReference type="ARBA" id="ARBA00023136"/>
    </source>
</evidence>
<organism evidence="14">
    <name type="scientific">Ditylum brightwellii</name>
    <dbReference type="NCBI Taxonomy" id="49249"/>
    <lineage>
        <taxon>Eukaryota</taxon>
        <taxon>Sar</taxon>
        <taxon>Stramenopiles</taxon>
        <taxon>Ochrophyta</taxon>
        <taxon>Bacillariophyta</taxon>
        <taxon>Mediophyceae</taxon>
        <taxon>Lithodesmiophycidae</taxon>
        <taxon>Lithodesmiales</taxon>
        <taxon>Lithodesmiaceae</taxon>
        <taxon>Ditylum</taxon>
    </lineage>
</organism>
<keyword evidence="12" id="KW-0456">Lyase</keyword>
<dbReference type="Pfam" id="PF04387">
    <property type="entry name" value="PTPLA"/>
    <property type="match status" value="1"/>
</dbReference>
<dbReference type="GO" id="GO:0030148">
    <property type="term" value="P:sphingolipid biosynthetic process"/>
    <property type="evidence" value="ECO:0007669"/>
    <property type="project" value="TreeGrafter"/>
</dbReference>
<evidence type="ECO:0000256" key="12">
    <source>
        <dbReference type="ARBA" id="ARBA00023239"/>
    </source>
</evidence>
<evidence type="ECO:0000256" key="8">
    <source>
        <dbReference type="ARBA" id="ARBA00022989"/>
    </source>
</evidence>
<dbReference type="PANTHER" id="PTHR11035">
    <property type="entry name" value="VERY-LONG-CHAIN (3R)-3-HYDROXYACYL-COA DEHYDRATASE"/>
    <property type="match status" value="1"/>
</dbReference>
<evidence type="ECO:0000256" key="6">
    <source>
        <dbReference type="ARBA" id="ARBA00022692"/>
    </source>
</evidence>
<dbReference type="GO" id="GO:0042761">
    <property type="term" value="P:very long-chain fatty acid biosynthetic process"/>
    <property type="evidence" value="ECO:0007669"/>
    <property type="project" value="TreeGrafter"/>
</dbReference>
<reference evidence="14" key="1">
    <citation type="submission" date="2021-01" db="EMBL/GenBank/DDBJ databases">
        <authorList>
            <person name="Corre E."/>
            <person name="Pelletier E."/>
            <person name="Niang G."/>
            <person name="Scheremetjew M."/>
            <person name="Finn R."/>
            <person name="Kale V."/>
            <person name="Holt S."/>
            <person name="Cochrane G."/>
            <person name="Meng A."/>
            <person name="Brown T."/>
            <person name="Cohen L."/>
        </authorList>
    </citation>
    <scope>NUCLEOTIDE SEQUENCE</scope>
    <source>
        <strain evidence="14">Pop2</strain>
    </source>
</reference>
<feature type="transmembrane region" description="Helical" evidence="13">
    <location>
        <begin position="166"/>
        <end position="187"/>
    </location>
</feature>
<feature type="transmembrane region" description="Helical" evidence="13">
    <location>
        <begin position="30"/>
        <end position="54"/>
    </location>
</feature>
<evidence type="ECO:0000256" key="5">
    <source>
        <dbReference type="ARBA" id="ARBA00022516"/>
    </source>
</evidence>
<keyword evidence="11" id="KW-0275">Fatty acid biosynthesis</keyword>
<keyword evidence="6 13" id="KW-0812">Transmembrane</keyword>
<keyword evidence="7" id="KW-0276">Fatty acid metabolism</keyword>
<sequence>MIDYLTNIITILSITGIILTSIAIPPPPFVALLNSAALLGWFIILAFLIQTYFFTSQSHYAWSNDESNETIPFSTIQNLTLSLEYIAFVEVLRIYRKQLGGNFVLGIVLHCIRTGLMVLGVPRLLQLDDTTFWIAMILASWSITEVSRYPMYLISSSKVIRLVRMLVPVVTFPIGAGSEAYVSYLLLTSGGGGDGMLEWIAKIVFGSTLLINTMLGPSMAYPAIVKKALKELSGKKSTKKN</sequence>
<evidence type="ECO:0000256" key="1">
    <source>
        <dbReference type="ARBA" id="ARBA00004141"/>
    </source>
</evidence>
<gene>
    <name evidence="14" type="ORF">DBRI1063_LOCUS13310</name>
</gene>
<evidence type="ECO:0000256" key="4">
    <source>
        <dbReference type="ARBA" id="ARBA00013122"/>
    </source>
</evidence>
<protein>
    <recommendedName>
        <fullName evidence="4">very-long-chain (3R)-3-hydroxyacyl-CoA dehydratase</fullName>
        <ecNumber evidence="4">4.2.1.134</ecNumber>
    </recommendedName>
</protein>
<keyword evidence="5" id="KW-0444">Lipid biosynthesis</keyword>
<comment type="subcellular location">
    <subcellularLocation>
        <location evidence="1">Membrane</location>
        <topology evidence="1">Multi-pass membrane protein</topology>
    </subcellularLocation>
</comment>
<comment type="similarity">
    <text evidence="3">Belongs to the very long-chain fatty acids dehydratase HACD family.</text>
</comment>